<dbReference type="Gene3D" id="1.20.1250.20">
    <property type="entry name" value="MFS general substrate transporter like domains"/>
    <property type="match status" value="1"/>
</dbReference>
<dbReference type="SUPFAM" id="SSF103473">
    <property type="entry name" value="MFS general substrate transporter"/>
    <property type="match status" value="1"/>
</dbReference>
<sequence>MHNRQPVTPKLLWKSLRDFDLWPLYILGLTFQIPMNPPNQYLTLSLRGLGFDTFQANLLAIPWTVLHIIFLLALTYSAEIFGELTFHAMLGQIWVIPFLIWLTVAEVAGANKWHAAHPIQVGWNSRNSNTVRSRTVSAATYNMFVQASSVISANIYRKDDAPNYPRGNKALLGIAVGNVGLYLLTKAYYVWRNKSRSARWDAMTKEQKMEYLETTTDEGNRRLDFRFVH</sequence>
<protein>
    <submittedName>
        <fullName evidence="7">Uncharacterized protein</fullName>
    </submittedName>
</protein>
<name>A0A9W4XV75_9PLEO</name>
<proteinExistence type="predicted"/>
<dbReference type="OrthoDB" id="1935484at2759"/>
<evidence type="ECO:0000313" key="8">
    <source>
        <dbReference type="Proteomes" id="UP001152607"/>
    </source>
</evidence>
<feature type="transmembrane region" description="Helical" evidence="6">
    <location>
        <begin position="58"/>
        <end position="77"/>
    </location>
</feature>
<evidence type="ECO:0000256" key="2">
    <source>
        <dbReference type="ARBA" id="ARBA00022448"/>
    </source>
</evidence>
<dbReference type="EMBL" id="CAOQHR010000012">
    <property type="protein sequence ID" value="CAI6341945.1"/>
    <property type="molecule type" value="Genomic_DNA"/>
</dbReference>
<evidence type="ECO:0000256" key="6">
    <source>
        <dbReference type="SAM" id="Phobius"/>
    </source>
</evidence>
<evidence type="ECO:0000256" key="4">
    <source>
        <dbReference type="ARBA" id="ARBA00022989"/>
    </source>
</evidence>
<dbReference type="GO" id="GO:0022857">
    <property type="term" value="F:transmembrane transporter activity"/>
    <property type="evidence" value="ECO:0007669"/>
    <property type="project" value="TreeGrafter"/>
</dbReference>
<dbReference type="InterPro" id="IPR036259">
    <property type="entry name" value="MFS_trans_sf"/>
</dbReference>
<comment type="subcellular location">
    <subcellularLocation>
        <location evidence="1">Membrane</location>
        <topology evidence="1">Multi-pass membrane protein</topology>
    </subcellularLocation>
</comment>
<evidence type="ECO:0000256" key="1">
    <source>
        <dbReference type="ARBA" id="ARBA00004141"/>
    </source>
</evidence>
<dbReference type="Proteomes" id="UP001152607">
    <property type="component" value="Unassembled WGS sequence"/>
</dbReference>
<keyword evidence="4 6" id="KW-1133">Transmembrane helix</keyword>
<keyword evidence="5 6" id="KW-0472">Membrane</keyword>
<dbReference type="PANTHER" id="PTHR43791:SF65">
    <property type="entry name" value="MAJOR FACILITATOR SUPERFAMILY (MFS) PROFILE DOMAIN-CONTAINING PROTEIN-RELATED"/>
    <property type="match status" value="1"/>
</dbReference>
<reference evidence="7" key="1">
    <citation type="submission" date="2023-01" db="EMBL/GenBank/DDBJ databases">
        <authorList>
            <person name="Van Ghelder C."/>
            <person name="Rancurel C."/>
        </authorList>
    </citation>
    <scope>NUCLEOTIDE SEQUENCE</scope>
    <source>
        <strain evidence="7">CNCM I-4278</strain>
    </source>
</reference>
<evidence type="ECO:0000313" key="7">
    <source>
        <dbReference type="EMBL" id="CAI6341945.1"/>
    </source>
</evidence>
<comment type="caution">
    <text evidence="7">The sequence shown here is derived from an EMBL/GenBank/DDBJ whole genome shotgun (WGS) entry which is preliminary data.</text>
</comment>
<accession>A0A9W4XV75</accession>
<organism evidence="7 8">
    <name type="scientific">Periconia digitata</name>
    <dbReference type="NCBI Taxonomy" id="1303443"/>
    <lineage>
        <taxon>Eukaryota</taxon>
        <taxon>Fungi</taxon>
        <taxon>Dikarya</taxon>
        <taxon>Ascomycota</taxon>
        <taxon>Pezizomycotina</taxon>
        <taxon>Dothideomycetes</taxon>
        <taxon>Pleosporomycetidae</taxon>
        <taxon>Pleosporales</taxon>
        <taxon>Massarineae</taxon>
        <taxon>Periconiaceae</taxon>
        <taxon>Periconia</taxon>
    </lineage>
</organism>
<keyword evidence="8" id="KW-1185">Reference proteome</keyword>
<evidence type="ECO:0000256" key="3">
    <source>
        <dbReference type="ARBA" id="ARBA00022692"/>
    </source>
</evidence>
<feature type="transmembrane region" description="Helical" evidence="6">
    <location>
        <begin position="84"/>
        <end position="104"/>
    </location>
</feature>
<dbReference type="AlphaFoldDB" id="A0A9W4XV75"/>
<gene>
    <name evidence="7" type="ORF">PDIGIT_LOCUS15146</name>
</gene>
<keyword evidence="2" id="KW-0813">Transport</keyword>
<feature type="transmembrane region" description="Helical" evidence="6">
    <location>
        <begin position="170"/>
        <end position="191"/>
    </location>
</feature>
<keyword evidence="3 6" id="KW-0812">Transmembrane</keyword>
<dbReference type="GO" id="GO:0016020">
    <property type="term" value="C:membrane"/>
    <property type="evidence" value="ECO:0007669"/>
    <property type="project" value="UniProtKB-SubCell"/>
</dbReference>
<evidence type="ECO:0000256" key="5">
    <source>
        <dbReference type="ARBA" id="ARBA00023136"/>
    </source>
</evidence>
<dbReference type="PANTHER" id="PTHR43791">
    <property type="entry name" value="PERMEASE-RELATED"/>
    <property type="match status" value="1"/>
</dbReference>